<dbReference type="PRINTS" id="PR01036">
    <property type="entry name" value="TCRTETB"/>
</dbReference>
<keyword evidence="4 6" id="KW-1133">Transmembrane helix</keyword>
<dbReference type="GO" id="GO:0005886">
    <property type="term" value="C:plasma membrane"/>
    <property type="evidence" value="ECO:0007669"/>
    <property type="project" value="TreeGrafter"/>
</dbReference>
<dbReference type="GO" id="GO:0022857">
    <property type="term" value="F:transmembrane transporter activity"/>
    <property type="evidence" value="ECO:0007669"/>
    <property type="project" value="InterPro"/>
</dbReference>
<dbReference type="STRING" id="1754190.A0A1Y2F4A0"/>
<feature type="transmembrane region" description="Helical" evidence="6">
    <location>
        <begin position="24"/>
        <end position="44"/>
    </location>
</feature>
<evidence type="ECO:0000313" key="8">
    <source>
        <dbReference type="EMBL" id="ORY78709.1"/>
    </source>
</evidence>
<comment type="subcellular location">
    <subcellularLocation>
        <location evidence="1">Endomembrane system</location>
        <topology evidence="1">Multi-pass membrane protein</topology>
    </subcellularLocation>
</comment>
<feature type="transmembrane region" description="Helical" evidence="6">
    <location>
        <begin position="182"/>
        <end position="201"/>
    </location>
</feature>
<dbReference type="EMBL" id="MCOG01000016">
    <property type="protein sequence ID" value="ORY78709.1"/>
    <property type="molecule type" value="Genomic_DNA"/>
</dbReference>
<feature type="non-terminal residue" evidence="8">
    <location>
        <position position="1"/>
    </location>
</feature>
<sequence>LSLVMANLDTTIISTALSKINSEFHAYDSFTWVITVYMLTNTAIQPFADIFGCRTLMIFILIIFTAASFLCGIAPNIGVLIVGRALQGIGSGGIAALAFIIIADITSLRKRGIYMGVNGAIYAVTSVIGPLLGGFFTDQLTWRWSFFINLPIGIICIIFFVLYFKIPTEKSSFIEKFKRIDFLGTFTLIACLVVALLGLNWGGAKYSWKSPTIITLFIVSFALLIFYIIIEFKFAKEPITPPVLFKYRNITASSVTNFLEGIIFLNVINTLPLLYQDGRLFSATYSGLRLVPISVFLTISSMGTGYLIGKWGHIDIYIKLGCFFSIIAVYLISLIGIDTQYYIEFLIFIIYGLSCGVIYQNCIMVAQRASPPEYLSISTTITSFFNYIGGAIGVTVYGAILQN</sequence>
<comment type="caution">
    <text evidence="8">The sequence shown here is derived from an EMBL/GenBank/DDBJ whole genome shotgun (WGS) entry which is preliminary data.</text>
</comment>
<keyword evidence="2" id="KW-0813">Transport</keyword>
<feature type="transmembrane region" description="Helical" evidence="6">
    <location>
        <begin position="213"/>
        <end position="234"/>
    </location>
</feature>
<dbReference type="AlphaFoldDB" id="A0A1Y2F4A0"/>
<keyword evidence="5 6" id="KW-0472">Membrane</keyword>
<protein>
    <submittedName>
        <fullName evidence="8">MFS general substrate transporter</fullName>
    </submittedName>
</protein>
<feature type="transmembrane region" description="Helical" evidence="6">
    <location>
        <begin position="88"/>
        <end position="106"/>
    </location>
</feature>
<accession>A0A1Y2F4A0</accession>
<feature type="transmembrane region" description="Helical" evidence="6">
    <location>
        <begin position="56"/>
        <end position="82"/>
    </location>
</feature>
<feature type="transmembrane region" description="Helical" evidence="6">
    <location>
        <begin position="316"/>
        <end position="335"/>
    </location>
</feature>
<gene>
    <name evidence="8" type="ORF">LY90DRAFT_324443</name>
</gene>
<dbReference type="InterPro" id="IPR036259">
    <property type="entry name" value="MFS_trans_sf"/>
</dbReference>
<feature type="domain" description="Major facilitator superfamily (MFS) profile" evidence="7">
    <location>
        <begin position="1"/>
        <end position="403"/>
    </location>
</feature>
<evidence type="ECO:0000313" key="9">
    <source>
        <dbReference type="Proteomes" id="UP000193920"/>
    </source>
</evidence>
<dbReference type="Gene3D" id="1.20.1720.10">
    <property type="entry name" value="Multidrug resistance protein D"/>
    <property type="match status" value="1"/>
</dbReference>
<evidence type="ECO:0000256" key="5">
    <source>
        <dbReference type="ARBA" id="ARBA00023136"/>
    </source>
</evidence>
<dbReference type="PANTHER" id="PTHR23501">
    <property type="entry name" value="MAJOR FACILITATOR SUPERFAMILY"/>
    <property type="match status" value="1"/>
</dbReference>
<proteinExistence type="predicted"/>
<evidence type="ECO:0000259" key="7">
    <source>
        <dbReference type="PROSITE" id="PS50850"/>
    </source>
</evidence>
<feature type="transmembrane region" description="Helical" evidence="6">
    <location>
        <begin position="113"/>
        <end position="136"/>
    </location>
</feature>
<evidence type="ECO:0000256" key="6">
    <source>
        <dbReference type="SAM" id="Phobius"/>
    </source>
</evidence>
<dbReference type="InterPro" id="IPR011701">
    <property type="entry name" value="MFS"/>
</dbReference>
<feature type="transmembrane region" description="Helical" evidence="6">
    <location>
        <begin position="287"/>
        <end position="309"/>
    </location>
</feature>
<feature type="transmembrane region" description="Helical" evidence="6">
    <location>
        <begin position="255"/>
        <end position="275"/>
    </location>
</feature>
<reference evidence="8 9" key="1">
    <citation type="submission" date="2016-08" db="EMBL/GenBank/DDBJ databases">
        <title>A Parts List for Fungal Cellulosomes Revealed by Comparative Genomics.</title>
        <authorList>
            <consortium name="DOE Joint Genome Institute"/>
            <person name="Haitjema C.H."/>
            <person name="Gilmore S.P."/>
            <person name="Henske J.K."/>
            <person name="Solomon K.V."/>
            <person name="De Groot R."/>
            <person name="Kuo A."/>
            <person name="Mondo S.J."/>
            <person name="Salamov A.A."/>
            <person name="Labutti K."/>
            <person name="Zhao Z."/>
            <person name="Chiniquy J."/>
            <person name="Barry K."/>
            <person name="Brewer H.M."/>
            <person name="Purvine S.O."/>
            <person name="Wright A.T."/>
            <person name="Boxma B."/>
            <person name="Van Alen T."/>
            <person name="Hackstein J.H."/>
            <person name="Baker S.E."/>
            <person name="Grigoriev I.V."/>
            <person name="O'Malley M.A."/>
        </authorList>
    </citation>
    <scope>NUCLEOTIDE SEQUENCE [LARGE SCALE GENOMIC DNA]</scope>
    <source>
        <strain evidence="8 9">G1</strain>
    </source>
</reference>
<dbReference type="PANTHER" id="PTHR23501:SF191">
    <property type="entry name" value="VACUOLAR BASIC AMINO ACID TRANSPORTER 4"/>
    <property type="match status" value="1"/>
</dbReference>
<evidence type="ECO:0000256" key="2">
    <source>
        <dbReference type="ARBA" id="ARBA00022448"/>
    </source>
</evidence>
<dbReference type="Pfam" id="PF07690">
    <property type="entry name" value="MFS_1"/>
    <property type="match status" value="1"/>
</dbReference>
<organism evidence="8 9">
    <name type="scientific">Neocallimastix californiae</name>
    <dbReference type="NCBI Taxonomy" id="1754190"/>
    <lineage>
        <taxon>Eukaryota</taxon>
        <taxon>Fungi</taxon>
        <taxon>Fungi incertae sedis</taxon>
        <taxon>Chytridiomycota</taxon>
        <taxon>Chytridiomycota incertae sedis</taxon>
        <taxon>Neocallimastigomycetes</taxon>
        <taxon>Neocallimastigales</taxon>
        <taxon>Neocallimastigaceae</taxon>
        <taxon>Neocallimastix</taxon>
    </lineage>
</organism>
<feature type="transmembrane region" description="Helical" evidence="6">
    <location>
        <begin position="142"/>
        <end position="162"/>
    </location>
</feature>
<feature type="transmembrane region" description="Helical" evidence="6">
    <location>
        <begin position="341"/>
        <end position="362"/>
    </location>
</feature>
<evidence type="ECO:0000256" key="3">
    <source>
        <dbReference type="ARBA" id="ARBA00022692"/>
    </source>
</evidence>
<name>A0A1Y2F4A0_9FUNG</name>
<feature type="non-terminal residue" evidence="8">
    <location>
        <position position="403"/>
    </location>
</feature>
<evidence type="ECO:0000256" key="1">
    <source>
        <dbReference type="ARBA" id="ARBA00004127"/>
    </source>
</evidence>
<dbReference type="OrthoDB" id="2147446at2759"/>
<feature type="transmembrane region" description="Helical" evidence="6">
    <location>
        <begin position="374"/>
        <end position="400"/>
    </location>
</feature>
<dbReference type="GO" id="GO:0012505">
    <property type="term" value="C:endomembrane system"/>
    <property type="evidence" value="ECO:0007669"/>
    <property type="project" value="UniProtKB-SubCell"/>
</dbReference>
<keyword evidence="3 6" id="KW-0812">Transmembrane</keyword>
<keyword evidence="9" id="KW-1185">Reference proteome</keyword>
<dbReference type="SUPFAM" id="SSF103473">
    <property type="entry name" value="MFS general substrate transporter"/>
    <property type="match status" value="2"/>
</dbReference>
<dbReference type="Proteomes" id="UP000193920">
    <property type="component" value="Unassembled WGS sequence"/>
</dbReference>
<evidence type="ECO:0000256" key="4">
    <source>
        <dbReference type="ARBA" id="ARBA00022989"/>
    </source>
</evidence>
<dbReference type="InterPro" id="IPR020846">
    <property type="entry name" value="MFS_dom"/>
</dbReference>
<dbReference type="PROSITE" id="PS50850">
    <property type="entry name" value="MFS"/>
    <property type="match status" value="1"/>
</dbReference>
<dbReference type="Gene3D" id="1.20.1250.20">
    <property type="entry name" value="MFS general substrate transporter like domains"/>
    <property type="match status" value="1"/>
</dbReference>